<comment type="caution">
    <text evidence="1">The sequence shown here is derived from an EMBL/GenBank/DDBJ whole genome shotgun (WGS) entry which is preliminary data.</text>
</comment>
<reference evidence="1" key="1">
    <citation type="submission" date="2022-07" db="EMBL/GenBank/DDBJ databases">
        <title>Phylogenomic reconstructions and comparative analyses of Kickxellomycotina fungi.</title>
        <authorList>
            <person name="Reynolds N.K."/>
            <person name="Stajich J.E."/>
            <person name="Barry K."/>
            <person name="Grigoriev I.V."/>
            <person name="Crous P."/>
            <person name="Smith M.E."/>
        </authorList>
    </citation>
    <scope>NUCLEOTIDE SEQUENCE</scope>
    <source>
        <strain evidence="1">RSA 1196</strain>
    </source>
</reference>
<gene>
    <name evidence="1" type="ORF">IWQ62_001855</name>
</gene>
<organism evidence="1 2">
    <name type="scientific">Dispira parvispora</name>
    <dbReference type="NCBI Taxonomy" id="1520584"/>
    <lineage>
        <taxon>Eukaryota</taxon>
        <taxon>Fungi</taxon>
        <taxon>Fungi incertae sedis</taxon>
        <taxon>Zoopagomycota</taxon>
        <taxon>Kickxellomycotina</taxon>
        <taxon>Dimargaritomycetes</taxon>
        <taxon>Dimargaritales</taxon>
        <taxon>Dimargaritaceae</taxon>
        <taxon>Dispira</taxon>
    </lineage>
</organism>
<proteinExistence type="predicted"/>
<protein>
    <submittedName>
        <fullName evidence="1">Uncharacterized protein</fullName>
    </submittedName>
</protein>
<evidence type="ECO:0000313" key="1">
    <source>
        <dbReference type="EMBL" id="KAJ1967445.1"/>
    </source>
</evidence>
<dbReference type="EMBL" id="JANBPY010000336">
    <property type="protein sequence ID" value="KAJ1967445.1"/>
    <property type="molecule type" value="Genomic_DNA"/>
</dbReference>
<dbReference type="AlphaFoldDB" id="A0A9W8ARI0"/>
<sequence length="148" mass="16246">MVTPSPSPLPGVQSSERVQKIAALEALLQRVQNRSAGTGRPGSRRPVPYPEGLIVQGMYSTFPDNSDLASEDGSISPQDNLAFSDDEGQWLLAGQSPAMQHSDMTGETAPDLSYTNLVPHKTESDYLKWWWPYLTCFSTCNADQDLLD</sequence>
<name>A0A9W8ARI0_9FUNG</name>
<dbReference type="Proteomes" id="UP001150925">
    <property type="component" value="Unassembled WGS sequence"/>
</dbReference>
<accession>A0A9W8ARI0</accession>
<evidence type="ECO:0000313" key="2">
    <source>
        <dbReference type="Proteomes" id="UP001150925"/>
    </source>
</evidence>
<keyword evidence="2" id="KW-1185">Reference proteome</keyword>